<proteinExistence type="predicted"/>
<dbReference type="AlphaFoldDB" id="A0A0D9ZSE6"/>
<feature type="repeat" description="PPR" evidence="3">
    <location>
        <begin position="157"/>
        <end position="191"/>
    </location>
</feature>
<organism evidence="4">
    <name type="scientific">Oryza glumipatula</name>
    <dbReference type="NCBI Taxonomy" id="40148"/>
    <lineage>
        <taxon>Eukaryota</taxon>
        <taxon>Viridiplantae</taxon>
        <taxon>Streptophyta</taxon>
        <taxon>Embryophyta</taxon>
        <taxon>Tracheophyta</taxon>
        <taxon>Spermatophyta</taxon>
        <taxon>Magnoliopsida</taxon>
        <taxon>Liliopsida</taxon>
        <taxon>Poales</taxon>
        <taxon>Poaceae</taxon>
        <taxon>BOP clade</taxon>
        <taxon>Oryzoideae</taxon>
        <taxon>Oryzeae</taxon>
        <taxon>Oryzinae</taxon>
        <taxon>Oryza</taxon>
    </lineage>
</organism>
<feature type="repeat" description="PPR" evidence="3">
    <location>
        <begin position="49"/>
        <end position="79"/>
    </location>
</feature>
<dbReference type="Proteomes" id="UP000026961">
    <property type="component" value="Chromosome 4"/>
</dbReference>
<dbReference type="InterPro" id="IPR032466">
    <property type="entry name" value="Metal_Hydrolase"/>
</dbReference>
<dbReference type="InterPro" id="IPR011990">
    <property type="entry name" value="TPR-like_helical_dom_sf"/>
</dbReference>
<reference evidence="4" key="2">
    <citation type="submission" date="2018-05" db="EMBL/GenBank/DDBJ databases">
        <title>OgluRS3 (Oryza glumaepatula Reference Sequence Version 3).</title>
        <authorList>
            <person name="Zhang J."/>
            <person name="Kudrna D."/>
            <person name="Lee S."/>
            <person name="Talag J."/>
            <person name="Welchert J."/>
            <person name="Wing R.A."/>
        </authorList>
    </citation>
    <scope>NUCLEOTIDE SEQUENCE [LARGE SCALE GENOMIC DNA]</scope>
</reference>
<dbReference type="Gene3D" id="1.25.40.10">
    <property type="entry name" value="Tetratricopeptide repeat domain"/>
    <property type="match status" value="5"/>
</dbReference>
<evidence type="ECO:0000256" key="3">
    <source>
        <dbReference type="PROSITE-ProRule" id="PRU00708"/>
    </source>
</evidence>
<accession>A0A0D9ZSE6</accession>
<dbReference type="SUPFAM" id="SSF48452">
    <property type="entry name" value="TPR-like"/>
    <property type="match status" value="1"/>
</dbReference>
<dbReference type="Pfam" id="PF12854">
    <property type="entry name" value="PPR_1"/>
    <property type="match status" value="1"/>
</dbReference>
<protein>
    <recommendedName>
        <fullName evidence="6">Pentacotripeptide-repeat region of PRORP domain-containing protein</fullName>
    </recommendedName>
</protein>
<dbReference type="HOGENOM" id="CLU_002706_49_0_1"/>
<dbReference type="InterPro" id="IPR002885">
    <property type="entry name" value="PPR_rpt"/>
</dbReference>
<dbReference type="EnsemblPlants" id="OGLUM04G29400.1">
    <property type="protein sequence ID" value="OGLUM04G29400.1"/>
    <property type="gene ID" value="OGLUM04G29400"/>
</dbReference>
<dbReference type="NCBIfam" id="TIGR00756">
    <property type="entry name" value="PPR"/>
    <property type="match status" value="7"/>
</dbReference>
<sequence>MTAGAWPAAATSAPLSAAVRAAMRTLGHLLPRPQPSAAAAAAFSSSSHTLHDYNRLLDAFARDGDGDAALRVLRRMRHSSPACAPTAASYTSAMSALAKAGRPADAAALFDDMLANGVAPDRCAFSFLLHVYSSHLHLPSAAHSVLVWMSRLGLPPTPIDYADLVFSFCRAGRLPDALQLLDEMRALNYPLTLHSYTPILQVYCANADMQSADALISSMRSTGCHPDVVFYNIYVNGLCKVGDFDAVQRTIDESGRNGWVPDAVTYSTYIAGLCRFGYVEEALRQLEIMVTMGLQPTVVGLNILLDYVAQDLDMWAGKEVLERCQELGFVVDVVTYNTVMDHFCKKRKWLRVLKLFTDLLKKPITPNVQTCNIFISCLCRAGKFQFAKFVFSSKGFMADTVTCNILIHAFYEAGKEDELGFLFADVNAGKIAPDTITYNTLVDCLFRSGRRAEAVNLIRHIDDGYPVEPVARLAYWLVRSGNVREALRLFDDMLEKGLLLDSRIFANVIKAFCRKGPGECTEMLQLCSVLDRMLGIGVGDTSSLLGWFAVRKISRPAWSYFNRHQCVTEGR</sequence>
<keyword evidence="1" id="KW-0677">Repeat</keyword>
<dbReference type="Gramene" id="OGLUM04G29400.1">
    <property type="protein sequence ID" value="OGLUM04G29400.1"/>
    <property type="gene ID" value="OGLUM04G29400"/>
</dbReference>
<feature type="repeat" description="PPR" evidence="3">
    <location>
        <begin position="262"/>
        <end position="296"/>
    </location>
</feature>
<dbReference type="PROSITE" id="PS51375">
    <property type="entry name" value="PPR"/>
    <property type="match status" value="7"/>
</dbReference>
<feature type="repeat" description="PPR" evidence="3">
    <location>
        <begin position="332"/>
        <end position="366"/>
    </location>
</feature>
<feature type="repeat" description="PPR" evidence="3">
    <location>
        <begin position="192"/>
        <end position="226"/>
    </location>
</feature>
<keyword evidence="5" id="KW-1185">Reference proteome</keyword>
<dbReference type="Pfam" id="PF01535">
    <property type="entry name" value="PPR"/>
    <property type="match status" value="2"/>
</dbReference>
<feature type="repeat" description="PPR" evidence="3">
    <location>
        <begin position="227"/>
        <end position="261"/>
    </location>
</feature>
<evidence type="ECO:0000313" key="5">
    <source>
        <dbReference type="Proteomes" id="UP000026961"/>
    </source>
</evidence>
<name>A0A0D9ZSE6_9ORYZ</name>
<feature type="repeat" description="PPR" evidence="3">
    <location>
        <begin position="86"/>
        <end position="120"/>
    </location>
</feature>
<dbReference type="Pfam" id="PF13041">
    <property type="entry name" value="PPR_2"/>
    <property type="match status" value="4"/>
</dbReference>
<dbReference type="STRING" id="40148.A0A0D9ZSE6"/>
<dbReference type="SUPFAM" id="SSF51556">
    <property type="entry name" value="Metallo-dependent hydrolases"/>
    <property type="match status" value="1"/>
</dbReference>
<reference evidence="4" key="1">
    <citation type="submission" date="2015-04" db="UniProtKB">
        <authorList>
            <consortium name="EnsemblPlants"/>
        </authorList>
    </citation>
    <scope>IDENTIFICATION</scope>
</reference>
<dbReference type="GO" id="GO:0003729">
    <property type="term" value="F:mRNA binding"/>
    <property type="evidence" value="ECO:0007669"/>
    <property type="project" value="TreeGrafter"/>
</dbReference>
<evidence type="ECO:0000256" key="2">
    <source>
        <dbReference type="ARBA" id="ARBA00022946"/>
    </source>
</evidence>
<evidence type="ECO:0000256" key="1">
    <source>
        <dbReference type="ARBA" id="ARBA00022737"/>
    </source>
</evidence>
<dbReference type="eggNOG" id="KOG4197">
    <property type="taxonomic scope" value="Eukaryota"/>
</dbReference>
<dbReference type="PANTHER" id="PTHR47932">
    <property type="entry name" value="ATPASE EXPRESSION PROTEIN 3"/>
    <property type="match status" value="1"/>
</dbReference>
<keyword evidence="2" id="KW-0809">Transit peptide</keyword>
<evidence type="ECO:0000313" key="4">
    <source>
        <dbReference type="EnsemblPlants" id="OGLUM04G29400.1"/>
    </source>
</evidence>
<evidence type="ECO:0008006" key="6">
    <source>
        <dbReference type="Google" id="ProtNLM"/>
    </source>
</evidence>
<dbReference type="PANTHER" id="PTHR47932:SF62">
    <property type="entry name" value="EXPRESSED PROTEIN"/>
    <property type="match status" value="1"/>
</dbReference>